<reference evidence="9" key="2">
    <citation type="submission" date="2015-02" db="UniProtKB">
        <authorList>
            <consortium name="EnsemblMetazoa"/>
        </authorList>
    </citation>
    <scope>IDENTIFICATION</scope>
</reference>
<comment type="subcellular location">
    <subcellularLocation>
        <location evidence="1 6">Nucleus</location>
    </subcellularLocation>
</comment>
<evidence type="ECO:0000256" key="3">
    <source>
        <dbReference type="ARBA" id="ARBA00023125"/>
    </source>
</evidence>
<feature type="compositionally biased region" description="Polar residues" evidence="7">
    <location>
        <begin position="486"/>
        <end position="496"/>
    </location>
</feature>
<dbReference type="AlphaFoldDB" id="T1IIW1"/>
<dbReference type="FunFam" id="1.10.10.60:FF:000019">
    <property type="entry name" value="Ligand-dependent corepressor isoform 1"/>
    <property type="match status" value="1"/>
</dbReference>
<dbReference type="PANTHER" id="PTHR21545:SF13">
    <property type="entry name" value="ECDYSONE-INDUCED PROTEIN 93F, ISOFORM C"/>
    <property type="match status" value="1"/>
</dbReference>
<evidence type="ECO:0000259" key="8">
    <source>
        <dbReference type="PROSITE" id="PS50960"/>
    </source>
</evidence>
<evidence type="ECO:0000256" key="6">
    <source>
        <dbReference type="PROSITE-ProRule" id="PRU00320"/>
    </source>
</evidence>
<keyword evidence="4" id="KW-0804">Transcription</keyword>
<evidence type="ECO:0000256" key="2">
    <source>
        <dbReference type="ARBA" id="ARBA00023015"/>
    </source>
</evidence>
<evidence type="ECO:0000256" key="4">
    <source>
        <dbReference type="ARBA" id="ARBA00023163"/>
    </source>
</evidence>
<proteinExistence type="predicted"/>
<feature type="region of interest" description="Disordered" evidence="7">
    <location>
        <begin position="702"/>
        <end position="734"/>
    </location>
</feature>
<dbReference type="OMA" id="DRDHLIQ"/>
<feature type="region of interest" description="Disordered" evidence="7">
    <location>
        <begin position="573"/>
        <end position="627"/>
    </location>
</feature>
<evidence type="ECO:0000313" key="9">
    <source>
        <dbReference type="EnsemblMetazoa" id="SMAR000814-PA"/>
    </source>
</evidence>
<dbReference type="GO" id="GO:0003677">
    <property type="term" value="F:DNA binding"/>
    <property type="evidence" value="ECO:0007669"/>
    <property type="project" value="UniProtKB-UniRule"/>
</dbReference>
<feature type="domain" description="HTH psq-type" evidence="8">
    <location>
        <begin position="189"/>
        <end position="234"/>
    </location>
</feature>
<feature type="domain" description="HTH psq-type" evidence="8">
    <location>
        <begin position="526"/>
        <end position="578"/>
    </location>
</feature>
<keyword evidence="3 6" id="KW-0238">DNA-binding</keyword>
<organism evidence="9 10">
    <name type="scientific">Strigamia maritima</name>
    <name type="common">European centipede</name>
    <name type="synonym">Geophilus maritimus</name>
    <dbReference type="NCBI Taxonomy" id="126957"/>
    <lineage>
        <taxon>Eukaryota</taxon>
        <taxon>Metazoa</taxon>
        <taxon>Ecdysozoa</taxon>
        <taxon>Arthropoda</taxon>
        <taxon>Myriapoda</taxon>
        <taxon>Chilopoda</taxon>
        <taxon>Pleurostigmophora</taxon>
        <taxon>Geophilomorpha</taxon>
        <taxon>Linotaeniidae</taxon>
        <taxon>Strigamia</taxon>
    </lineage>
</organism>
<dbReference type="GO" id="GO:0006357">
    <property type="term" value="P:regulation of transcription by RNA polymerase II"/>
    <property type="evidence" value="ECO:0007669"/>
    <property type="project" value="TreeGrafter"/>
</dbReference>
<dbReference type="InterPro" id="IPR007889">
    <property type="entry name" value="HTH_Psq"/>
</dbReference>
<keyword evidence="5 6" id="KW-0539">Nucleus</keyword>
<feature type="DNA-binding region" description="H-T-H motif" evidence="6">
    <location>
        <begin position="554"/>
        <end position="574"/>
    </location>
</feature>
<dbReference type="Gene3D" id="1.10.10.60">
    <property type="entry name" value="Homeodomain-like"/>
    <property type="match status" value="2"/>
</dbReference>
<dbReference type="STRING" id="126957.T1IIW1"/>
<protein>
    <recommendedName>
        <fullName evidence="8">HTH psq-type domain-containing protein</fullName>
    </recommendedName>
</protein>
<feature type="compositionally biased region" description="Basic and acidic residues" evidence="7">
    <location>
        <begin position="245"/>
        <end position="255"/>
    </location>
</feature>
<dbReference type="HOGENOM" id="CLU_377817_0_0_1"/>
<dbReference type="PROSITE" id="PS50960">
    <property type="entry name" value="HTH_PSQ"/>
    <property type="match status" value="2"/>
</dbReference>
<feature type="compositionally biased region" description="Low complexity" evidence="7">
    <location>
        <begin position="504"/>
        <end position="517"/>
    </location>
</feature>
<dbReference type="EnsemblMetazoa" id="SMAR000814-RA">
    <property type="protein sequence ID" value="SMAR000814-PA"/>
    <property type="gene ID" value="SMAR000814"/>
</dbReference>
<evidence type="ECO:0000313" key="10">
    <source>
        <dbReference type="Proteomes" id="UP000014500"/>
    </source>
</evidence>
<keyword evidence="2" id="KW-0805">Transcription regulation</keyword>
<evidence type="ECO:0000256" key="1">
    <source>
        <dbReference type="ARBA" id="ARBA00004123"/>
    </source>
</evidence>
<feature type="compositionally biased region" description="Polar residues" evidence="7">
    <location>
        <begin position="709"/>
        <end position="718"/>
    </location>
</feature>
<feature type="region of interest" description="Disordered" evidence="7">
    <location>
        <begin position="484"/>
        <end position="537"/>
    </location>
</feature>
<feature type="compositionally biased region" description="Low complexity" evidence="7">
    <location>
        <begin position="600"/>
        <end position="620"/>
    </location>
</feature>
<keyword evidence="10" id="KW-1185">Reference proteome</keyword>
<dbReference type="SUPFAM" id="SSF46689">
    <property type="entry name" value="Homeodomain-like"/>
    <property type="match status" value="2"/>
</dbReference>
<feature type="region of interest" description="Disordered" evidence="7">
    <location>
        <begin position="239"/>
        <end position="264"/>
    </location>
</feature>
<dbReference type="InterPro" id="IPR009057">
    <property type="entry name" value="Homeodomain-like_sf"/>
</dbReference>
<dbReference type="EMBL" id="JH430212">
    <property type="status" value="NOT_ANNOTATED_CDS"/>
    <property type="molecule type" value="Genomic_DNA"/>
</dbReference>
<feature type="compositionally biased region" description="Low complexity" evidence="7">
    <location>
        <begin position="421"/>
        <end position="443"/>
    </location>
</feature>
<dbReference type="Proteomes" id="UP000014500">
    <property type="component" value="Unassembled WGS sequence"/>
</dbReference>
<feature type="region of interest" description="Disordered" evidence="7">
    <location>
        <begin position="281"/>
        <end position="308"/>
    </location>
</feature>
<reference evidence="10" key="1">
    <citation type="submission" date="2011-05" db="EMBL/GenBank/DDBJ databases">
        <authorList>
            <person name="Richards S.R."/>
            <person name="Qu J."/>
            <person name="Jiang H."/>
            <person name="Jhangiani S.N."/>
            <person name="Agravi P."/>
            <person name="Goodspeed R."/>
            <person name="Gross S."/>
            <person name="Mandapat C."/>
            <person name="Jackson L."/>
            <person name="Mathew T."/>
            <person name="Pu L."/>
            <person name="Thornton R."/>
            <person name="Saada N."/>
            <person name="Wilczek-Boney K.B."/>
            <person name="Lee S."/>
            <person name="Kovar C."/>
            <person name="Wu Y."/>
            <person name="Scherer S.E."/>
            <person name="Worley K.C."/>
            <person name="Muzny D.M."/>
            <person name="Gibbs R."/>
        </authorList>
    </citation>
    <scope>NUCLEOTIDE SEQUENCE</scope>
    <source>
        <strain evidence="10">Brora</strain>
    </source>
</reference>
<feature type="region of interest" description="Disordered" evidence="7">
    <location>
        <begin position="372"/>
        <end position="448"/>
    </location>
</feature>
<dbReference type="GO" id="GO:0005634">
    <property type="term" value="C:nucleus"/>
    <property type="evidence" value="ECO:0007669"/>
    <property type="project" value="UniProtKB-SubCell"/>
</dbReference>
<sequence length="734" mass="79972">MAECAIARCVQERRSFKRELQKWGKNVLFLAGLERVAEELVGQDKWKRLMEPIKDMEGKKCVDWEPDDTCCFCNSRKQLPPDPAKGICSIDSLGLNNDINESDGNLSESIFYNSPFLPWYFREGNASPSPSPDEPLDLSMGSKTATIGSCASPHSPSIDNDASTTVLKVPQIPTKTGIKKRFEASGCKKSYTEDELQAALRDIQSGKLGTRRAAVIYGIPRSTLRNKVYKMALERDANGAPSIRVSDRSRKESHGASRANGALDCSASASASESLRQLLRNRMADKSTEVNAKVGEGEGEGDKAKASQQDYGQTLGPLLTQVLANVHELALSKFRSGSAISSAMNASSNDDLCLPLLPDLIRRLVEERFEEERETMNASSKKNKCNTRNEEQTNSSNTSNVILKIPSYKPMKNVNEGTPTSSNSSNSSNGNGSSGASHTNSGNHTAGKGIGVSLREIIAKSISQRAAAANRSSDNEKLTPMAELLNGSSDSSNQEEPPSKRWKNPPQNKNSNSNTTQGAKAEKRTRPKRGRYRNYDRDNLAEAVRAVQRGEMSVHRAGSYYGVPHSTLEYKVKERHLLRPRKRDVKIHKETSGGGESKPNGTTNGVQNGKTNNNNNNNNNSTSATAEQKLSSLASAAGLSGLSFPAHIPIWQSSPFFSLDFNQFSPNHFFASQMMRKLQEDALMNADKTCSSSSSKEGMSLLNSIIRASVQNNDTPSSKKAAVDKTKDSPTSSD</sequence>
<evidence type="ECO:0000256" key="5">
    <source>
        <dbReference type="ARBA" id="ARBA00023242"/>
    </source>
</evidence>
<evidence type="ECO:0000256" key="7">
    <source>
        <dbReference type="SAM" id="MobiDB-lite"/>
    </source>
</evidence>
<feature type="compositionally biased region" description="Basic residues" evidence="7">
    <location>
        <begin position="523"/>
        <end position="532"/>
    </location>
</feature>
<name>T1IIW1_STRMM</name>
<accession>T1IIW1</accession>
<dbReference type="eggNOG" id="KOG4565">
    <property type="taxonomic scope" value="Eukaryota"/>
</dbReference>
<dbReference type="Pfam" id="PF05225">
    <property type="entry name" value="HTH_psq"/>
    <property type="match status" value="2"/>
</dbReference>
<dbReference type="PhylomeDB" id="T1IIW1"/>
<dbReference type="PANTHER" id="PTHR21545">
    <property type="entry name" value="TRANSCRIPTION FACTOR MLR1/2"/>
    <property type="match status" value="1"/>
</dbReference>
<feature type="DNA-binding region" description="H-T-H motif" evidence="6">
    <location>
        <begin position="210"/>
        <end position="230"/>
    </location>
</feature>